<gene>
    <name evidence="2" type="ORF">MNBD_GAMMA10-1589</name>
</gene>
<feature type="domain" description="Antitoxin Xre/MbcA/ParS-like toxin-binding" evidence="1">
    <location>
        <begin position="86"/>
        <end position="121"/>
    </location>
</feature>
<evidence type="ECO:0000313" key="2">
    <source>
        <dbReference type="EMBL" id="VAW68884.1"/>
    </source>
</evidence>
<evidence type="ECO:0000259" key="1">
    <source>
        <dbReference type="Pfam" id="PF09722"/>
    </source>
</evidence>
<name>A0A3B0YJ44_9ZZZZ</name>
<reference evidence="2" key="1">
    <citation type="submission" date="2018-06" db="EMBL/GenBank/DDBJ databases">
        <authorList>
            <person name="Zhirakovskaya E."/>
        </authorList>
    </citation>
    <scope>NUCLEOTIDE SEQUENCE</scope>
</reference>
<sequence length="134" mass="15371">MFHLSEERQVLLTQKIMSSLDEWGLSAADQVLVLNLPEGTRTRKLRAYHDDTPLPKDDNVEFRAVRLLGIIDALRTTYPKNEMMGGRWMKAPHRRFQKRTPLQVMLEEGDTGVNTVLAELDCAYAWELSASQVK</sequence>
<proteinExistence type="predicted"/>
<dbReference type="Pfam" id="PF09722">
    <property type="entry name" value="Xre_MbcA_ParS_C"/>
    <property type="match status" value="1"/>
</dbReference>
<accession>A0A3B0YJ44</accession>
<organism evidence="2">
    <name type="scientific">hydrothermal vent metagenome</name>
    <dbReference type="NCBI Taxonomy" id="652676"/>
    <lineage>
        <taxon>unclassified sequences</taxon>
        <taxon>metagenomes</taxon>
        <taxon>ecological metagenomes</taxon>
    </lineage>
</organism>
<dbReference type="EMBL" id="UOFJ01000376">
    <property type="protein sequence ID" value="VAW68884.1"/>
    <property type="molecule type" value="Genomic_DNA"/>
</dbReference>
<protein>
    <recommendedName>
        <fullName evidence="1">Antitoxin Xre/MbcA/ParS-like toxin-binding domain-containing protein</fullName>
    </recommendedName>
</protein>
<dbReference type="AlphaFoldDB" id="A0A3B0YJ44"/>
<dbReference type="InterPro" id="IPR024467">
    <property type="entry name" value="Xre/MbcA/ParS-like_toxin-bd"/>
</dbReference>